<evidence type="ECO:0000313" key="2">
    <source>
        <dbReference type="EMBL" id="TBN19131.1"/>
    </source>
</evidence>
<dbReference type="Proteomes" id="UP000292372">
    <property type="component" value="Unassembled WGS sequence"/>
</dbReference>
<gene>
    <name evidence="2" type="ORF">EYD46_00475</name>
</gene>
<proteinExistence type="predicted"/>
<reference evidence="2 3" key="1">
    <citation type="journal article" date="2015" name="Int. J. Syst. Evol. Microbiol.">
        <title>Hyunsoonleella pacifica sp. nov., isolated from seawater of South Pacific Gyre.</title>
        <authorList>
            <person name="Gao X."/>
            <person name="Zhang Z."/>
            <person name="Dai X."/>
            <person name="Zhang X.H."/>
        </authorList>
    </citation>
    <scope>NUCLEOTIDE SEQUENCE [LARGE SCALE GENOMIC DNA]</scope>
    <source>
        <strain evidence="2 3">SW033</strain>
    </source>
</reference>
<dbReference type="Gene3D" id="2.60.120.1140">
    <property type="entry name" value="Protein of unknown function DUF192"/>
    <property type="match status" value="1"/>
</dbReference>
<keyword evidence="3" id="KW-1185">Reference proteome</keyword>
<sequence>MTRFTSLSFLLLISFNLVVLSACKEEKQQVKQTEVIFSKEGNLSIFNTENDSLKVELDIEIADTDFDIQTGLMYRNSMKNTQAMLFVFKDERERFFYMKNTRIPLDIIYINANKAIISFQKNAKPFDESSLPSEAPAKYVLEINAGLVDEWGLKVKDSIVFTKD</sequence>
<dbReference type="InterPro" id="IPR003795">
    <property type="entry name" value="DUF192"/>
</dbReference>
<comment type="caution">
    <text evidence="2">The sequence shown here is derived from an EMBL/GenBank/DDBJ whole genome shotgun (WGS) entry which is preliminary data.</text>
</comment>
<dbReference type="PROSITE" id="PS51257">
    <property type="entry name" value="PROKAR_LIPOPROTEIN"/>
    <property type="match status" value="1"/>
</dbReference>
<evidence type="ECO:0000313" key="3">
    <source>
        <dbReference type="Proteomes" id="UP000292372"/>
    </source>
</evidence>
<feature type="chain" id="PRO_5020481120" evidence="1">
    <location>
        <begin position="22"/>
        <end position="164"/>
    </location>
</feature>
<dbReference type="InterPro" id="IPR038695">
    <property type="entry name" value="Saro_0823-like_sf"/>
</dbReference>
<organism evidence="2 3">
    <name type="scientific">Hyunsoonleella pacifica</name>
    <dbReference type="NCBI Taxonomy" id="1080224"/>
    <lineage>
        <taxon>Bacteria</taxon>
        <taxon>Pseudomonadati</taxon>
        <taxon>Bacteroidota</taxon>
        <taxon>Flavobacteriia</taxon>
        <taxon>Flavobacteriales</taxon>
        <taxon>Flavobacteriaceae</taxon>
    </lineage>
</organism>
<dbReference type="AlphaFoldDB" id="A0A4V2JBG2"/>
<dbReference type="EMBL" id="SIRS01000001">
    <property type="protein sequence ID" value="TBN19131.1"/>
    <property type="molecule type" value="Genomic_DNA"/>
</dbReference>
<dbReference type="OrthoDB" id="5526466at2"/>
<accession>A0A4V2JBG2</accession>
<protein>
    <submittedName>
        <fullName evidence="2">DUF192 domain-containing protein</fullName>
    </submittedName>
</protein>
<evidence type="ECO:0000256" key="1">
    <source>
        <dbReference type="SAM" id="SignalP"/>
    </source>
</evidence>
<dbReference type="Pfam" id="PF02643">
    <property type="entry name" value="DUF192"/>
    <property type="match status" value="1"/>
</dbReference>
<dbReference type="PANTHER" id="PTHR37953:SF1">
    <property type="entry name" value="UPF0127 PROTEIN MJ1496"/>
    <property type="match status" value="1"/>
</dbReference>
<dbReference type="PANTHER" id="PTHR37953">
    <property type="entry name" value="UPF0127 PROTEIN MJ1496"/>
    <property type="match status" value="1"/>
</dbReference>
<keyword evidence="1" id="KW-0732">Signal</keyword>
<name>A0A4V2JBG2_9FLAO</name>
<feature type="signal peptide" evidence="1">
    <location>
        <begin position="1"/>
        <end position="21"/>
    </location>
</feature>